<organism evidence="2 3">
    <name type="scientific">Candidatus Rhodobacter oscarellae</name>
    <dbReference type="NCBI Taxonomy" id="1675527"/>
    <lineage>
        <taxon>Bacteria</taxon>
        <taxon>Pseudomonadati</taxon>
        <taxon>Pseudomonadota</taxon>
        <taxon>Alphaproteobacteria</taxon>
        <taxon>Rhodobacterales</taxon>
        <taxon>Rhodobacter group</taxon>
        <taxon>Rhodobacter</taxon>
    </lineage>
</organism>
<dbReference type="PATRIC" id="fig|1675527.3.peg.3010"/>
<feature type="compositionally biased region" description="Polar residues" evidence="1">
    <location>
        <begin position="31"/>
        <end position="46"/>
    </location>
</feature>
<evidence type="ECO:0000256" key="1">
    <source>
        <dbReference type="SAM" id="MobiDB-lite"/>
    </source>
</evidence>
<reference evidence="2 3" key="1">
    <citation type="submission" date="2015-06" db="EMBL/GenBank/DDBJ databases">
        <title>Draft genome sequence of an Alphaproteobacteria species associated to the Mediterranean sponge Oscarella lobularis.</title>
        <authorList>
            <person name="Jourda C."/>
            <person name="Santini S."/>
            <person name="Claverie J.-M."/>
        </authorList>
    </citation>
    <scope>NUCLEOTIDE SEQUENCE [LARGE SCALE GENOMIC DNA]</scope>
    <source>
        <strain evidence="2">IGS</strain>
    </source>
</reference>
<gene>
    <name evidence="2" type="ORF">AIOL_002876</name>
</gene>
<evidence type="ECO:0000313" key="2">
    <source>
        <dbReference type="EMBL" id="KMW57908.1"/>
    </source>
</evidence>
<sequence length="46" mass="4756">MSSSPIICCAQATAPGVGLKGHGPRRALRQGKTQRSLCPSCGYSSH</sequence>
<protein>
    <submittedName>
        <fullName evidence="2">Uncharacterized protein</fullName>
    </submittedName>
</protein>
<proteinExistence type="predicted"/>
<evidence type="ECO:0000313" key="3">
    <source>
        <dbReference type="Proteomes" id="UP000037178"/>
    </source>
</evidence>
<accession>A0A0J9GWI7</accession>
<feature type="region of interest" description="Disordered" evidence="1">
    <location>
        <begin position="19"/>
        <end position="46"/>
    </location>
</feature>
<comment type="caution">
    <text evidence="2">The sequence shown here is derived from an EMBL/GenBank/DDBJ whole genome shotgun (WGS) entry which is preliminary data.</text>
</comment>
<dbReference type="Proteomes" id="UP000037178">
    <property type="component" value="Unassembled WGS sequence"/>
</dbReference>
<keyword evidence="3" id="KW-1185">Reference proteome</keyword>
<dbReference type="STRING" id="1675527.AIOL_002876"/>
<name>A0A0J9GWI7_9RHOB</name>
<dbReference type="EMBL" id="LFTY01000002">
    <property type="protein sequence ID" value="KMW57908.1"/>
    <property type="molecule type" value="Genomic_DNA"/>
</dbReference>
<dbReference type="AlphaFoldDB" id="A0A0J9GWI7"/>